<dbReference type="PANTHER" id="PTHR44591">
    <property type="entry name" value="STRESS RESPONSE REGULATOR PROTEIN 1"/>
    <property type="match status" value="1"/>
</dbReference>
<dbReference type="CDD" id="cd00156">
    <property type="entry name" value="REC"/>
    <property type="match status" value="1"/>
</dbReference>
<evidence type="ECO:0000256" key="3">
    <source>
        <dbReference type="PROSITE-ProRule" id="PRU00169"/>
    </source>
</evidence>
<dbReference type="OrthoDB" id="9788090at2"/>
<dbReference type="STRING" id="1391654.AKJ09_08858"/>
<dbReference type="AlphaFoldDB" id="A0A0K1Q9V7"/>
<dbReference type="PANTHER" id="PTHR44591:SF14">
    <property type="entry name" value="PROTEIN PILG"/>
    <property type="match status" value="1"/>
</dbReference>
<evidence type="ECO:0000313" key="5">
    <source>
        <dbReference type="EMBL" id="AKV02195.1"/>
    </source>
</evidence>
<evidence type="ECO:0000256" key="2">
    <source>
        <dbReference type="ARBA" id="ARBA00023012"/>
    </source>
</evidence>
<evidence type="ECO:0000256" key="1">
    <source>
        <dbReference type="ARBA" id="ARBA00022553"/>
    </source>
</evidence>
<gene>
    <name evidence="5" type="ORF">AKJ09_08858</name>
</gene>
<keyword evidence="6" id="KW-1185">Reference proteome</keyword>
<dbReference type="PROSITE" id="PS50110">
    <property type="entry name" value="RESPONSE_REGULATORY"/>
    <property type="match status" value="1"/>
</dbReference>
<dbReference type="EMBL" id="CP012333">
    <property type="protein sequence ID" value="AKV02195.1"/>
    <property type="molecule type" value="Genomic_DNA"/>
</dbReference>
<evidence type="ECO:0000259" key="4">
    <source>
        <dbReference type="PROSITE" id="PS50110"/>
    </source>
</evidence>
<reference evidence="5 6" key="1">
    <citation type="submission" date="2015-08" db="EMBL/GenBank/DDBJ databases">
        <authorList>
            <person name="Babu N.S."/>
            <person name="Beckwith C.J."/>
            <person name="Beseler K.G."/>
            <person name="Brison A."/>
            <person name="Carone J.V."/>
            <person name="Caskin T.P."/>
            <person name="Diamond M."/>
            <person name="Durham M.E."/>
            <person name="Foxe J.M."/>
            <person name="Go M."/>
            <person name="Henderson B.A."/>
            <person name="Jones I.B."/>
            <person name="McGettigan J.A."/>
            <person name="Micheletti S.J."/>
            <person name="Nasrallah M.E."/>
            <person name="Ortiz D."/>
            <person name="Piller C.R."/>
            <person name="Privatt S.R."/>
            <person name="Schneider S.L."/>
            <person name="Sharp S."/>
            <person name="Smith T.C."/>
            <person name="Stanton J.D."/>
            <person name="Ullery H.E."/>
            <person name="Wilson R.J."/>
            <person name="Serrano M.G."/>
            <person name="Buck G."/>
            <person name="Lee V."/>
            <person name="Wang Y."/>
            <person name="Carvalho R."/>
            <person name="Voegtly L."/>
            <person name="Shi R."/>
            <person name="Duckworth R."/>
            <person name="Johnson A."/>
            <person name="Loviza R."/>
            <person name="Walstead R."/>
            <person name="Shah Z."/>
            <person name="Kiflezghi M."/>
            <person name="Wade K."/>
            <person name="Ball S.L."/>
            <person name="Bradley K.W."/>
            <person name="Asai D.J."/>
            <person name="Bowman C.A."/>
            <person name="Russell D.A."/>
            <person name="Pope W.H."/>
            <person name="Jacobs-Sera D."/>
            <person name="Hendrix R.W."/>
            <person name="Hatfull G.F."/>
        </authorList>
    </citation>
    <scope>NUCLEOTIDE SEQUENCE [LARGE SCALE GENOMIC DNA]</scope>
    <source>
        <strain evidence="5 6">DSM 27648</strain>
    </source>
</reference>
<keyword evidence="1 3" id="KW-0597">Phosphoprotein</keyword>
<organism evidence="5 6">
    <name type="scientific">Labilithrix luteola</name>
    <dbReference type="NCBI Taxonomy" id="1391654"/>
    <lineage>
        <taxon>Bacteria</taxon>
        <taxon>Pseudomonadati</taxon>
        <taxon>Myxococcota</taxon>
        <taxon>Polyangia</taxon>
        <taxon>Polyangiales</taxon>
        <taxon>Labilitrichaceae</taxon>
        <taxon>Labilithrix</taxon>
    </lineage>
</organism>
<dbReference type="KEGG" id="llu:AKJ09_08858"/>
<sequence>MADLLIVDDDVDTADLLSELLHFDGYDTRVANDGSEALSLLDARKPDLVVLDVEMPKVSGPEMAHQMFMRNHGLESVPIILCSGMLDLGVVAASVGTRYYLSKPYALDSLVSLIGRALRERAAPDPPPEKR</sequence>
<proteinExistence type="predicted"/>
<evidence type="ECO:0000313" key="6">
    <source>
        <dbReference type="Proteomes" id="UP000064967"/>
    </source>
</evidence>
<dbReference type="GO" id="GO:0000160">
    <property type="term" value="P:phosphorelay signal transduction system"/>
    <property type="evidence" value="ECO:0007669"/>
    <property type="project" value="UniProtKB-KW"/>
</dbReference>
<dbReference type="Gene3D" id="3.40.50.2300">
    <property type="match status" value="1"/>
</dbReference>
<dbReference type="SMART" id="SM00448">
    <property type="entry name" value="REC"/>
    <property type="match status" value="1"/>
</dbReference>
<accession>A0A0K1Q9V7</accession>
<name>A0A0K1Q9V7_9BACT</name>
<feature type="modified residue" description="4-aspartylphosphate" evidence="3">
    <location>
        <position position="52"/>
    </location>
</feature>
<protein>
    <submittedName>
        <fullName evidence="5">Two-component response regulator</fullName>
    </submittedName>
</protein>
<feature type="domain" description="Response regulatory" evidence="4">
    <location>
        <begin position="3"/>
        <end position="118"/>
    </location>
</feature>
<dbReference type="RefSeq" id="WP_146653147.1">
    <property type="nucleotide sequence ID" value="NZ_CP012333.1"/>
</dbReference>
<keyword evidence="2" id="KW-0902">Two-component regulatory system</keyword>
<dbReference type="SUPFAM" id="SSF52172">
    <property type="entry name" value="CheY-like"/>
    <property type="match status" value="1"/>
</dbReference>
<dbReference type="InterPro" id="IPR050595">
    <property type="entry name" value="Bact_response_regulator"/>
</dbReference>
<dbReference type="InterPro" id="IPR011006">
    <property type="entry name" value="CheY-like_superfamily"/>
</dbReference>
<dbReference type="Proteomes" id="UP000064967">
    <property type="component" value="Chromosome"/>
</dbReference>
<dbReference type="InterPro" id="IPR001789">
    <property type="entry name" value="Sig_transdc_resp-reg_receiver"/>
</dbReference>
<dbReference type="Pfam" id="PF00072">
    <property type="entry name" value="Response_reg"/>
    <property type="match status" value="1"/>
</dbReference>